<feature type="compositionally biased region" description="Polar residues" evidence="1">
    <location>
        <begin position="385"/>
        <end position="405"/>
    </location>
</feature>
<sequence length="568" mass="62057">MANTLATQWRAFWHTITSNDRHASYDSPYRSGNHIPLPQSRHTPLTSVATSALESRTDLSSEYGHDIEAGNGFVNSNGGGSYSPGMRKQLQRQSSGMDAKMEGVAAGEIQMQSFSDGLPPPPPVSHAWKRIDRWLEDNYEELFENLGEPATINDVNELEHEMDCTLPQEVRESLQIHDGQERGGLPTGMIFGCMLLDCEEIIQEWQNWRTVNEAYFTTGQTYEIPQAPTKAFAGSSSSAVPVAQAQQSADPAWRQELQDKQDSQPANAVQKAYAHPAWIPLARDWGGNNICVDLAPGPTGKWGQIILMGRDYDCKYVIARSWSAFLASVADDMNTDKWFIDEDTAELKLREFRQAGVEPAYIEILRWRADQKYGRKRPARRPLRINSNVAQAGQNGLSPYASPTNSDDRGRSPNRLSNGKAPATSSPRAHVGSPLARVTEEPQPLKIDTSATQAALRAEKLISVDTPRSSQAFGHSGGGIGGNGNGNGNGKPEKLVPIDSPRRSDDEDKRGSFPLPKSRLSKNVLNSEDLMGSPSAESNMPKGSGSTAEALPAATTGGAEEEMRDVDI</sequence>
<dbReference type="EMBL" id="NAJQ01000231">
    <property type="protein sequence ID" value="TKA74290.1"/>
    <property type="molecule type" value="Genomic_DNA"/>
</dbReference>
<evidence type="ECO:0000313" key="4">
    <source>
        <dbReference type="Proteomes" id="UP000309340"/>
    </source>
</evidence>
<protein>
    <recommendedName>
        <fullName evidence="2">Knr4/Smi1-like domain-containing protein</fullName>
    </recommendedName>
</protein>
<feature type="compositionally biased region" description="Gly residues" evidence="1">
    <location>
        <begin position="475"/>
        <end position="489"/>
    </location>
</feature>
<dbReference type="AlphaFoldDB" id="A0A4U0XC26"/>
<keyword evidence="4" id="KW-1185">Reference proteome</keyword>
<feature type="domain" description="Knr4/Smi1-like" evidence="2">
    <location>
        <begin position="149"/>
        <end position="328"/>
    </location>
</feature>
<feature type="compositionally biased region" description="Basic and acidic residues" evidence="1">
    <location>
        <begin position="491"/>
        <end position="511"/>
    </location>
</feature>
<dbReference type="STRING" id="329884.A0A4U0XC26"/>
<dbReference type="InterPro" id="IPR018958">
    <property type="entry name" value="Knr4/Smi1-like_dom"/>
</dbReference>
<dbReference type="SMART" id="SM00860">
    <property type="entry name" value="SMI1_KNR4"/>
    <property type="match status" value="1"/>
</dbReference>
<reference evidence="3 4" key="1">
    <citation type="submission" date="2017-03" db="EMBL/GenBank/DDBJ databases">
        <title>Genomes of endolithic fungi from Antarctica.</title>
        <authorList>
            <person name="Coleine C."/>
            <person name="Masonjones S."/>
            <person name="Stajich J.E."/>
        </authorList>
    </citation>
    <scope>NUCLEOTIDE SEQUENCE [LARGE SCALE GENOMIC DNA]</scope>
    <source>
        <strain evidence="3 4">CCFEE 5184</strain>
    </source>
</reference>
<feature type="region of interest" description="Disordered" evidence="1">
    <location>
        <begin position="63"/>
        <end position="99"/>
    </location>
</feature>
<dbReference type="Proteomes" id="UP000309340">
    <property type="component" value="Unassembled WGS sequence"/>
</dbReference>
<feature type="region of interest" description="Disordered" evidence="1">
    <location>
        <begin position="241"/>
        <end position="266"/>
    </location>
</feature>
<dbReference type="GO" id="GO:0043332">
    <property type="term" value="C:mating projection tip"/>
    <property type="evidence" value="ECO:0007669"/>
    <property type="project" value="TreeGrafter"/>
</dbReference>
<dbReference type="PANTHER" id="PTHR47432">
    <property type="entry name" value="CELL WALL ASSEMBLY REGULATOR SMI1"/>
    <property type="match status" value="1"/>
</dbReference>
<accession>A0A4U0XC26</accession>
<evidence type="ECO:0000259" key="2">
    <source>
        <dbReference type="SMART" id="SM00860"/>
    </source>
</evidence>
<organism evidence="3 4">
    <name type="scientific">Friedmanniomyces simplex</name>
    <dbReference type="NCBI Taxonomy" id="329884"/>
    <lineage>
        <taxon>Eukaryota</taxon>
        <taxon>Fungi</taxon>
        <taxon>Dikarya</taxon>
        <taxon>Ascomycota</taxon>
        <taxon>Pezizomycotina</taxon>
        <taxon>Dothideomycetes</taxon>
        <taxon>Dothideomycetidae</taxon>
        <taxon>Mycosphaerellales</taxon>
        <taxon>Teratosphaeriaceae</taxon>
        <taxon>Friedmanniomyces</taxon>
    </lineage>
</organism>
<dbReference type="Pfam" id="PF09346">
    <property type="entry name" value="SMI1_KNR4"/>
    <property type="match status" value="1"/>
</dbReference>
<evidence type="ECO:0000313" key="3">
    <source>
        <dbReference type="EMBL" id="TKA74290.1"/>
    </source>
</evidence>
<feature type="region of interest" description="Disordered" evidence="1">
    <location>
        <begin position="376"/>
        <end position="446"/>
    </location>
</feature>
<proteinExistence type="predicted"/>
<dbReference type="OrthoDB" id="2305498at2759"/>
<comment type="caution">
    <text evidence="3">The sequence shown here is derived from an EMBL/GenBank/DDBJ whole genome shotgun (WGS) entry which is preliminary data.</text>
</comment>
<feature type="region of interest" description="Disordered" evidence="1">
    <location>
        <begin position="462"/>
        <end position="568"/>
    </location>
</feature>
<evidence type="ECO:0000256" key="1">
    <source>
        <dbReference type="SAM" id="MobiDB-lite"/>
    </source>
</evidence>
<dbReference type="InterPro" id="IPR037883">
    <property type="entry name" value="Knr4/Smi1-like_sf"/>
</dbReference>
<dbReference type="Gene3D" id="3.40.1580.10">
    <property type="entry name" value="SMI1/KNR4-like"/>
    <property type="match status" value="1"/>
</dbReference>
<dbReference type="GO" id="GO:0070880">
    <property type="term" value="P:fungal-type cell wall beta-glucan biosynthetic process"/>
    <property type="evidence" value="ECO:0007669"/>
    <property type="project" value="TreeGrafter"/>
</dbReference>
<feature type="compositionally biased region" description="Low complexity" evidence="1">
    <location>
        <begin position="241"/>
        <end position="252"/>
    </location>
</feature>
<name>A0A4U0XC26_9PEZI</name>
<gene>
    <name evidence="3" type="ORF">B0A55_05419</name>
</gene>
<dbReference type="SUPFAM" id="SSF160631">
    <property type="entry name" value="SMI1/KNR4-like"/>
    <property type="match status" value="1"/>
</dbReference>
<dbReference type="InterPro" id="IPR051873">
    <property type="entry name" value="KNR4/SMI1_regulator"/>
</dbReference>
<feature type="compositionally biased region" description="Acidic residues" evidence="1">
    <location>
        <begin position="559"/>
        <end position="568"/>
    </location>
</feature>
<dbReference type="PANTHER" id="PTHR47432:SF1">
    <property type="entry name" value="CELL WALL ASSEMBLY REGULATOR SMI1"/>
    <property type="match status" value="1"/>
</dbReference>